<comment type="similarity">
    <text evidence="5 6">Belongs to the TRAFAC class myosin-kinesin ATPase superfamily. Kinesin family.</text>
</comment>
<dbReference type="InterPro" id="IPR027417">
    <property type="entry name" value="P-loop_NTPase"/>
</dbReference>
<dbReference type="GO" id="GO:0005874">
    <property type="term" value="C:microtubule"/>
    <property type="evidence" value="ECO:0007669"/>
    <property type="project" value="UniProtKB-KW"/>
</dbReference>
<comment type="caution">
    <text evidence="10">The sequence shown here is derived from an EMBL/GenBank/DDBJ whole genome shotgun (WGS) entry which is preliminary data.</text>
</comment>
<feature type="compositionally biased region" description="Basic and acidic residues" evidence="8">
    <location>
        <begin position="491"/>
        <end position="500"/>
    </location>
</feature>
<feature type="domain" description="Kinesin motor" evidence="9">
    <location>
        <begin position="1"/>
        <end position="93"/>
    </location>
</feature>
<evidence type="ECO:0000313" key="10">
    <source>
        <dbReference type="EMBL" id="RQM11818.1"/>
    </source>
</evidence>
<reference evidence="10" key="1">
    <citation type="submission" date="2018-07" db="EMBL/GenBank/DDBJ databases">
        <title>Annotation of Aphanomyces astaci genome assembly.</title>
        <authorList>
            <person name="Studholme D.J."/>
        </authorList>
    </citation>
    <scope>NUCLEOTIDE SEQUENCE [LARGE SCALE GENOMIC DNA]</scope>
    <source>
        <strain evidence="10">Pc</strain>
    </source>
</reference>
<dbReference type="GO" id="GO:0007018">
    <property type="term" value="P:microtubule-based movement"/>
    <property type="evidence" value="ECO:0007669"/>
    <property type="project" value="InterPro"/>
</dbReference>
<dbReference type="EMBL" id="MZMZ02005908">
    <property type="protein sequence ID" value="RQM11818.1"/>
    <property type="molecule type" value="Genomic_DNA"/>
</dbReference>
<feature type="coiled-coil region" evidence="7">
    <location>
        <begin position="253"/>
        <end position="347"/>
    </location>
</feature>
<keyword evidence="3 7" id="KW-0175">Coiled coil</keyword>
<keyword evidence="6" id="KW-0493">Microtubule</keyword>
<evidence type="ECO:0000256" key="7">
    <source>
        <dbReference type="SAM" id="Coils"/>
    </source>
</evidence>
<evidence type="ECO:0000256" key="2">
    <source>
        <dbReference type="ARBA" id="ARBA00022840"/>
    </source>
</evidence>
<organism evidence="10 11">
    <name type="scientific">Aphanomyces astaci</name>
    <name type="common">Crayfish plague agent</name>
    <dbReference type="NCBI Taxonomy" id="112090"/>
    <lineage>
        <taxon>Eukaryota</taxon>
        <taxon>Sar</taxon>
        <taxon>Stramenopiles</taxon>
        <taxon>Oomycota</taxon>
        <taxon>Saprolegniomycetes</taxon>
        <taxon>Saprolegniales</taxon>
        <taxon>Verrucalvaceae</taxon>
        <taxon>Aphanomyces</taxon>
    </lineage>
</organism>
<keyword evidence="1 6" id="KW-0547">Nucleotide-binding</keyword>
<gene>
    <name evidence="10" type="ORF">B5M09_001026</name>
</gene>
<evidence type="ECO:0000259" key="9">
    <source>
        <dbReference type="PROSITE" id="PS50067"/>
    </source>
</evidence>
<dbReference type="SUPFAM" id="SSF52540">
    <property type="entry name" value="P-loop containing nucleoside triphosphate hydrolases"/>
    <property type="match status" value="1"/>
</dbReference>
<protein>
    <recommendedName>
        <fullName evidence="6">Kinesin-like protein</fullName>
    </recommendedName>
</protein>
<feature type="compositionally biased region" description="Basic residues" evidence="8">
    <location>
        <begin position="501"/>
        <end position="512"/>
    </location>
</feature>
<dbReference type="InterPro" id="IPR027640">
    <property type="entry name" value="Kinesin-like_fam"/>
</dbReference>
<proteinExistence type="inferred from homology"/>
<dbReference type="PROSITE" id="PS50067">
    <property type="entry name" value="KINESIN_MOTOR_2"/>
    <property type="match status" value="1"/>
</dbReference>
<dbReference type="VEuPathDB" id="FungiDB:H257_03807"/>
<dbReference type="Gene3D" id="3.40.850.10">
    <property type="entry name" value="Kinesin motor domain"/>
    <property type="match status" value="1"/>
</dbReference>
<keyword evidence="11" id="KW-1185">Reference proteome</keyword>
<dbReference type="GO" id="GO:0005524">
    <property type="term" value="F:ATP binding"/>
    <property type="evidence" value="ECO:0007669"/>
    <property type="project" value="UniProtKB-KW"/>
</dbReference>
<dbReference type="GO" id="GO:0008017">
    <property type="term" value="F:microtubule binding"/>
    <property type="evidence" value="ECO:0007669"/>
    <property type="project" value="InterPro"/>
</dbReference>
<dbReference type="InterPro" id="IPR019821">
    <property type="entry name" value="Kinesin_motor_CS"/>
</dbReference>
<keyword evidence="4 6" id="KW-0505">Motor protein</keyword>
<dbReference type="AlphaFoldDB" id="A0A425C463"/>
<dbReference type="InterPro" id="IPR036961">
    <property type="entry name" value="Kinesin_motor_dom_sf"/>
</dbReference>
<dbReference type="Proteomes" id="UP000284702">
    <property type="component" value="Unassembled WGS sequence"/>
</dbReference>
<dbReference type="SMART" id="SM00129">
    <property type="entry name" value="KISc"/>
    <property type="match status" value="1"/>
</dbReference>
<comment type="caution">
    <text evidence="5">Lacks conserved residue(s) required for the propagation of feature annotation.</text>
</comment>
<evidence type="ECO:0000313" key="11">
    <source>
        <dbReference type="Proteomes" id="UP000284702"/>
    </source>
</evidence>
<dbReference type="SUPFAM" id="SSF57997">
    <property type="entry name" value="Tropomyosin"/>
    <property type="match status" value="1"/>
</dbReference>
<dbReference type="PROSITE" id="PS00411">
    <property type="entry name" value="KINESIN_MOTOR_1"/>
    <property type="match status" value="1"/>
</dbReference>
<accession>A0A425C463</accession>
<name>A0A425C463_APHAT</name>
<dbReference type="Pfam" id="PF00225">
    <property type="entry name" value="Kinesin"/>
    <property type="match status" value="1"/>
</dbReference>
<evidence type="ECO:0000256" key="3">
    <source>
        <dbReference type="ARBA" id="ARBA00023054"/>
    </source>
</evidence>
<keyword evidence="2 6" id="KW-0067">ATP-binding</keyword>
<dbReference type="PANTHER" id="PTHR47968:SF75">
    <property type="entry name" value="CENTROMERE-ASSOCIATED PROTEIN E"/>
    <property type="match status" value="1"/>
</dbReference>
<evidence type="ECO:0000256" key="6">
    <source>
        <dbReference type="RuleBase" id="RU000394"/>
    </source>
</evidence>
<feature type="compositionally biased region" description="Polar residues" evidence="8">
    <location>
        <begin position="517"/>
        <end position="532"/>
    </location>
</feature>
<feature type="region of interest" description="Disordered" evidence="8">
    <location>
        <begin position="491"/>
        <end position="532"/>
    </location>
</feature>
<dbReference type="InterPro" id="IPR001752">
    <property type="entry name" value="Kinesin_motor_dom"/>
</dbReference>
<dbReference type="GO" id="GO:0003777">
    <property type="term" value="F:microtubule motor activity"/>
    <property type="evidence" value="ECO:0007669"/>
    <property type="project" value="InterPro"/>
</dbReference>
<sequence>MRIVGKLFVVDLAGSEVVRKTAATGKRLDEAKYINKVLGNLVVSLMLFLYAWCTKSLTALGLVINALTDGKSKHIPYRDSKLTRLLQEETLSTIRFGSRAQHIQNAPHVNAEKSTSDYKQLVADMERKVEALSKYIAQLTTSPATPTICDRCQQCLHLTHQEMSIAPIPPLMTQDDDAPSAFEITRLKQSLHLMKQERDDAAQRATVDKHLFDFADQKKSDIHRYAIHSSQVEPSWQHGAVCDNVNLIFLRVVSQLESTIASQDQRIQGLLQQQELWQRQVQDANQRCQATQHELAAVQRSNQLATDQNQAELDIVRRALESYERDHQQLQGQVHDLQKRLAASDARSQEHLDQLEECRAILARKDEDPSRLHRGVSHSQSFPMLVKPALSPPKLPLRPVTVFGCSSSIDDPRLQLQSRGNIQQWWSGPQDVSVVATPVCTKVPHDEQLVHHNNLAEDVVPSGDTKTPFKARLVGLLASLQEETDAFKDLGDKINQEHTRQKTRQKTRRTRRLLPDLQTSDEFSDSVTGPQR</sequence>
<evidence type="ECO:0000256" key="1">
    <source>
        <dbReference type="ARBA" id="ARBA00022741"/>
    </source>
</evidence>
<evidence type="ECO:0000256" key="4">
    <source>
        <dbReference type="ARBA" id="ARBA00023175"/>
    </source>
</evidence>
<evidence type="ECO:0000256" key="5">
    <source>
        <dbReference type="PROSITE-ProRule" id="PRU00283"/>
    </source>
</evidence>
<dbReference type="PANTHER" id="PTHR47968">
    <property type="entry name" value="CENTROMERE PROTEIN E"/>
    <property type="match status" value="1"/>
</dbReference>
<evidence type="ECO:0000256" key="8">
    <source>
        <dbReference type="SAM" id="MobiDB-lite"/>
    </source>
</evidence>
<dbReference type="PRINTS" id="PR00380">
    <property type="entry name" value="KINESINHEAVY"/>
</dbReference>